<comment type="subunit">
    <text evidence="9">Component of the mitochondrial contact site and cristae organizing system (MICOS) complex.</text>
</comment>
<accession>A0A1D1VNH7</accession>
<dbReference type="AlphaFoldDB" id="A0A1D1VNH7"/>
<keyword evidence="4 9" id="KW-0812">Transmembrane</keyword>
<evidence type="ECO:0000313" key="11">
    <source>
        <dbReference type="EMBL" id="GAV03147.1"/>
    </source>
</evidence>
<name>A0A1D1VNH7_RAMVA</name>
<evidence type="ECO:0000256" key="2">
    <source>
        <dbReference type="ARBA" id="ARBA00004434"/>
    </source>
</evidence>
<sequence length="143" mass="15468">MAHHAEHGVRSEDELGRKWDRCIADSMIKFAGGVGLGTLFSLLFFKRRAWPAILGAGMGIGMGYSNCQHSFQNPYVSHPSSSYKKKPHGSSTASHFFSSASSLLPFTSSGADHSTNSPSPLADHPSQFSDKEITDTTPDKPKL</sequence>
<dbReference type="InterPro" id="IPR007512">
    <property type="entry name" value="Mic10"/>
</dbReference>
<evidence type="ECO:0000256" key="4">
    <source>
        <dbReference type="ARBA" id="ARBA00022692"/>
    </source>
</evidence>
<evidence type="ECO:0000256" key="6">
    <source>
        <dbReference type="ARBA" id="ARBA00022989"/>
    </source>
</evidence>
<keyword evidence="8 9" id="KW-0472">Membrane</keyword>
<feature type="compositionally biased region" description="Basic and acidic residues" evidence="10">
    <location>
        <begin position="129"/>
        <end position="143"/>
    </location>
</feature>
<dbReference type="GO" id="GO:0061617">
    <property type="term" value="C:MICOS complex"/>
    <property type="evidence" value="ECO:0007669"/>
    <property type="project" value="UniProtKB-UniRule"/>
</dbReference>
<dbReference type="STRING" id="947166.A0A1D1VNH7"/>
<evidence type="ECO:0000256" key="1">
    <source>
        <dbReference type="ARBA" id="ARBA00002689"/>
    </source>
</evidence>
<keyword evidence="6 9" id="KW-1133">Transmembrane helix</keyword>
<keyword evidence="7 9" id="KW-0496">Mitochondrion</keyword>
<protein>
    <recommendedName>
        <fullName evidence="9">MICOS complex subunit MIC10</fullName>
    </recommendedName>
</protein>
<feature type="region of interest" description="Disordered" evidence="10">
    <location>
        <begin position="76"/>
        <end position="95"/>
    </location>
</feature>
<dbReference type="EMBL" id="BDGG01000009">
    <property type="protein sequence ID" value="GAV03147.1"/>
    <property type="molecule type" value="Genomic_DNA"/>
</dbReference>
<dbReference type="OrthoDB" id="1916310at2759"/>
<comment type="subcellular location">
    <subcellularLocation>
        <location evidence="2 9">Mitochondrion inner membrane</location>
        <topology evidence="2 9">Single-pass membrane protein</topology>
    </subcellularLocation>
</comment>
<evidence type="ECO:0000256" key="5">
    <source>
        <dbReference type="ARBA" id="ARBA00022792"/>
    </source>
</evidence>
<dbReference type="Proteomes" id="UP000186922">
    <property type="component" value="Unassembled WGS sequence"/>
</dbReference>
<evidence type="ECO:0000256" key="8">
    <source>
        <dbReference type="ARBA" id="ARBA00023136"/>
    </source>
</evidence>
<organism evidence="11 12">
    <name type="scientific">Ramazzottius varieornatus</name>
    <name type="common">Water bear</name>
    <name type="synonym">Tardigrade</name>
    <dbReference type="NCBI Taxonomy" id="947166"/>
    <lineage>
        <taxon>Eukaryota</taxon>
        <taxon>Metazoa</taxon>
        <taxon>Ecdysozoa</taxon>
        <taxon>Tardigrada</taxon>
        <taxon>Eutardigrada</taxon>
        <taxon>Parachela</taxon>
        <taxon>Hypsibioidea</taxon>
        <taxon>Ramazzottiidae</taxon>
        <taxon>Ramazzottius</taxon>
    </lineage>
</organism>
<evidence type="ECO:0000313" key="12">
    <source>
        <dbReference type="Proteomes" id="UP000186922"/>
    </source>
</evidence>
<feature type="region of interest" description="Disordered" evidence="10">
    <location>
        <begin position="108"/>
        <end position="143"/>
    </location>
</feature>
<dbReference type="PANTHER" id="PTHR21304:SF0">
    <property type="entry name" value="MICOS COMPLEX SUBUNIT MIC10"/>
    <property type="match status" value="1"/>
</dbReference>
<proteinExistence type="inferred from homology"/>
<comment type="function">
    <text evidence="1 9">Component of the MICOS complex, a large protein complex of the mitochondrial inner membrane that plays crucial roles in the maintenance of crista junctions, inner membrane architecture, and formation of contact sites to the outer membrane.</text>
</comment>
<evidence type="ECO:0000256" key="10">
    <source>
        <dbReference type="SAM" id="MobiDB-lite"/>
    </source>
</evidence>
<reference evidence="11 12" key="1">
    <citation type="journal article" date="2016" name="Nat. Commun.">
        <title>Extremotolerant tardigrade genome and improved radiotolerance of human cultured cells by tardigrade-unique protein.</title>
        <authorList>
            <person name="Hashimoto T."/>
            <person name="Horikawa D.D."/>
            <person name="Saito Y."/>
            <person name="Kuwahara H."/>
            <person name="Kozuka-Hata H."/>
            <person name="Shin-I T."/>
            <person name="Minakuchi Y."/>
            <person name="Ohishi K."/>
            <person name="Motoyama A."/>
            <person name="Aizu T."/>
            <person name="Enomoto A."/>
            <person name="Kondo K."/>
            <person name="Tanaka S."/>
            <person name="Hara Y."/>
            <person name="Koshikawa S."/>
            <person name="Sagara H."/>
            <person name="Miura T."/>
            <person name="Yokobori S."/>
            <person name="Miyagawa K."/>
            <person name="Suzuki Y."/>
            <person name="Kubo T."/>
            <person name="Oyama M."/>
            <person name="Kohara Y."/>
            <person name="Fujiyama A."/>
            <person name="Arakawa K."/>
            <person name="Katayama T."/>
            <person name="Toyoda A."/>
            <person name="Kunieda T."/>
        </authorList>
    </citation>
    <scope>NUCLEOTIDE SEQUENCE [LARGE SCALE GENOMIC DNA]</scope>
    <source>
        <strain evidence="11 12">YOKOZUNA-1</strain>
    </source>
</reference>
<feature type="transmembrane region" description="Helical" evidence="9">
    <location>
        <begin position="27"/>
        <end position="45"/>
    </location>
</feature>
<dbReference type="PANTHER" id="PTHR21304">
    <property type="entry name" value="MICOS COMPLEX SUBUNIT MIC10"/>
    <property type="match status" value="1"/>
</dbReference>
<evidence type="ECO:0000256" key="9">
    <source>
        <dbReference type="RuleBase" id="RU363011"/>
    </source>
</evidence>
<evidence type="ECO:0000256" key="7">
    <source>
        <dbReference type="ARBA" id="ARBA00023128"/>
    </source>
</evidence>
<comment type="caution">
    <text evidence="11">The sequence shown here is derived from an EMBL/GenBank/DDBJ whole genome shotgun (WGS) entry which is preliminary data.</text>
</comment>
<comment type="similarity">
    <text evidence="3 9">Belongs to the MICOS complex subunit Mic10 family.</text>
</comment>
<gene>
    <name evidence="11" type="primary">RvY_13618-1</name>
    <name evidence="11" type="synonym">RvY_13618.1</name>
    <name evidence="11" type="ORF">RvY_13618</name>
</gene>
<dbReference type="Pfam" id="PF04418">
    <property type="entry name" value="DUF543"/>
    <property type="match status" value="1"/>
</dbReference>
<evidence type="ECO:0000256" key="3">
    <source>
        <dbReference type="ARBA" id="ARBA00006792"/>
    </source>
</evidence>
<keyword evidence="12" id="KW-1185">Reference proteome</keyword>
<keyword evidence="5 9" id="KW-0999">Mitochondrion inner membrane</keyword>